<dbReference type="EMBL" id="FORT01000007">
    <property type="protein sequence ID" value="SFJ97629.1"/>
    <property type="molecule type" value="Genomic_DNA"/>
</dbReference>
<feature type="transmembrane region" description="Helical" evidence="7">
    <location>
        <begin position="259"/>
        <end position="280"/>
    </location>
</feature>
<accession>A0A1I3VR67</accession>
<dbReference type="AlphaFoldDB" id="A0A1I3VR67"/>
<feature type="transmembrane region" description="Helical" evidence="7">
    <location>
        <begin position="45"/>
        <end position="65"/>
    </location>
</feature>
<dbReference type="Pfam" id="PF02397">
    <property type="entry name" value="Bac_transf"/>
    <property type="match status" value="1"/>
</dbReference>
<evidence type="ECO:0000256" key="7">
    <source>
        <dbReference type="SAM" id="Phobius"/>
    </source>
</evidence>
<dbReference type="GO" id="GO:0016780">
    <property type="term" value="F:phosphotransferase activity, for other substituted phosphate groups"/>
    <property type="evidence" value="ECO:0007669"/>
    <property type="project" value="TreeGrafter"/>
</dbReference>
<feature type="transmembrane region" description="Helical" evidence="7">
    <location>
        <begin position="12"/>
        <end position="33"/>
    </location>
</feature>
<dbReference type="InterPro" id="IPR003362">
    <property type="entry name" value="Bact_transf"/>
</dbReference>
<keyword evidence="3 9" id="KW-0808">Transferase</keyword>
<comment type="similarity">
    <text evidence="2">Belongs to the bacterial sugar transferase family.</text>
</comment>
<dbReference type="Proteomes" id="UP000198915">
    <property type="component" value="Unassembled WGS sequence"/>
</dbReference>
<reference evidence="10" key="1">
    <citation type="submission" date="2016-10" db="EMBL/GenBank/DDBJ databases">
        <authorList>
            <person name="Varghese N."/>
            <person name="Submissions S."/>
        </authorList>
    </citation>
    <scope>NUCLEOTIDE SEQUENCE [LARGE SCALE GENOMIC DNA]</scope>
    <source>
        <strain evidence="10">OK042</strain>
    </source>
</reference>
<dbReference type="RefSeq" id="WP_092268675.1">
    <property type="nucleotide sequence ID" value="NZ_FORT01000007.1"/>
</dbReference>
<evidence type="ECO:0000256" key="1">
    <source>
        <dbReference type="ARBA" id="ARBA00004141"/>
    </source>
</evidence>
<comment type="subcellular location">
    <subcellularLocation>
        <location evidence="1">Membrane</location>
        <topology evidence="1">Multi-pass membrane protein</topology>
    </subcellularLocation>
</comment>
<evidence type="ECO:0000256" key="3">
    <source>
        <dbReference type="ARBA" id="ARBA00022679"/>
    </source>
</evidence>
<evidence type="ECO:0000256" key="4">
    <source>
        <dbReference type="ARBA" id="ARBA00022692"/>
    </source>
</evidence>
<dbReference type="InterPro" id="IPR017475">
    <property type="entry name" value="EPS_sugar_tfrase"/>
</dbReference>
<keyword evidence="4 7" id="KW-0812">Transmembrane</keyword>
<keyword evidence="5 7" id="KW-1133">Transmembrane helix</keyword>
<proteinExistence type="inferred from homology"/>
<dbReference type="PANTHER" id="PTHR30576:SF0">
    <property type="entry name" value="UNDECAPRENYL-PHOSPHATE N-ACETYLGALACTOSAMINYL 1-PHOSPHATE TRANSFERASE-RELATED"/>
    <property type="match status" value="1"/>
</dbReference>
<evidence type="ECO:0000256" key="6">
    <source>
        <dbReference type="ARBA" id="ARBA00023136"/>
    </source>
</evidence>
<dbReference type="PANTHER" id="PTHR30576">
    <property type="entry name" value="COLANIC BIOSYNTHESIS UDP-GLUCOSE LIPID CARRIER TRANSFERASE"/>
    <property type="match status" value="1"/>
</dbReference>
<evidence type="ECO:0000313" key="10">
    <source>
        <dbReference type="Proteomes" id="UP000198915"/>
    </source>
</evidence>
<keyword evidence="6 7" id="KW-0472">Membrane</keyword>
<dbReference type="NCBIfam" id="TIGR03025">
    <property type="entry name" value="EPS_sugtrans"/>
    <property type="match status" value="1"/>
</dbReference>
<sequence length="469" mass="53713">MRGNTLKLRLFLLAMLDAGLLNACYVIAFLSRFSFDVPLRNVKPYLALFPWISLFCLIAFYMFDLYSDWKRKSLHHLLYTIFLSVLLVMVLTMSMTYMGKGFSFPRSVILFATFLQFFVLGFSRYLIWQLARKKHGSKKVLIVGDSLDSGVSLAEKCMNHSKGWFIIHGFLPAHSRRLLHKKMAEVDVVLLGPDLNREDKAEIISLCIKHEKEVLAVPEMVELLAIESELQQIDDLLVLSIQPPRFVPRKLLVKRCFDLLVSGFLILLLAPVMLLLYVLIKLSSPGPAIFKQERLGEGGRSYLIYKFRSMVVDAEKSTGPVLAAAKDPRITPIGRFMRSTRLDEIPQLFNVLKGEMSLVGPRPERPFFIQQFQESIPDYAYRLSVKPGITGLAQILANYSTKVEDKLRFDILYVKTYSFVLDIKILLQTIRVVLQREQAAGVAYENDENKKKLLRLFGYYDMANTANNE</sequence>
<gene>
    <name evidence="9" type="ORF">SAMN05518846_107139</name>
</gene>
<dbReference type="GO" id="GO:0016020">
    <property type="term" value="C:membrane"/>
    <property type="evidence" value="ECO:0007669"/>
    <property type="project" value="UniProtKB-SubCell"/>
</dbReference>
<evidence type="ECO:0000313" key="9">
    <source>
        <dbReference type="EMBL" id="SFJ97629.1"/>
    </source>
</evidence>
<feature type="transmembrane region" description="Helical" evidence="7">
    <location>
        <begin position="109"/>
        <end position="128"/>
    </location>
</feature>
<evidence type="ECO:0000259" key="8">
    <source>
        <dbReference type="Pfam" id="PF02397"/>
    </source>
</evidence>
<feature type="domain" description="Bacterial sugar transferase" evidence="8">
    <location>
        <begin position="254"/>
        <end position="435"/>
    </location>
</feature>
<organism evidence="9 10">
    <name type="scientific">Brevibacillus centrosporus</name>
    <dbReference type="NCBI Taxonomy" id="54910"/>
    <lineage>
        <taxon>Bacteria</taxon>
        <taxon>Bacillati</taxon>
        <taxon>Bacillota</taxon>
        <taxon>Bacilli</taxon>
        <taxon>Bacillales</taxon>
        <taxon>Paenibacillaceae</taxon>
        <taxon>Brevibacillus</taxon>
    </lineage>
</organism>
<evidence type="ECO:0000256" key="5">
    <source>
        <dbReference type="ARBA" id="ARBA00022989"/>
    </source>
</evidence>
<dbReference type="STRING" id="1884381.SAMN05518846_107139"/>
<name>A0A1I3VR67_9BACL</name>
<evidence type="ECO:0000256" key="2">
    <source>
        <dbReference type="ARBA" id="ARBA00006464"/>
    </source>
</evidence>
<protein>
    <submittedName>
        <fullName evidence="9">Exopolysaccharide biosynthesis polyprenyl glycosylphosphotransferase</fullName>
    </submittedName>
</protein>
<keyword evidence="10" id="KW-1185">Reference proteome</keyword>
<feature type="transmembrane region" description="Helical" evidence="7">
    <location>
        <begin position="77"/>
        <end position="97"/>
    </location>
</feature>